<dbReference type="EMBL" id="NSKE01000010">
    <property type="protein sequence ID" value="PAU93150.1"/>
    <property type="molecule type" value="Genomic_DNA"/>
</dbReference>
<keyword evidence="8" id="KW-1185">Reference proteome</keyword>
<dbReference type="Pfam" id="PF13519">
    <property type="entry name" value="VWA_2"/>
    <property type="match status" value="1"/>
</dbReference>
<reference evidence="7 8" key="1">
    <citation type="submission" date="2017-08" db="EMBL/GenBank/DDBJ databases">
        <title>Aliifodinibius alkalisoli sp. nov., isolated from saline alkaline soil.</title>
        <authorList>
            <person name="Liu D."/>
            <person name="Zhang G."/>
        </authorList>
    </citation>
    <scope>NUCLEOTIDE SEQUENCE [LARGE SCALE GENOMIC DNA]</scope>
    <source>
        <strain evidence="7 8">WN023</strain>
    </source>
</reference>
<dbReference type="InterPro" id="IPR036465">
    <property type="entry name" value="vWFA_dom_sf"/>
</dbReference>
<dbReference type="AlphaFoldDB" id="A0A2A2G7Q3"/>
<dbReference type="Gene3D" id="3.40.50.410">
    <property type="entry name" value="von Willebrand factor, type A domain"/>
    <property type="match status" value="1"/>
</dbReference>
<dbReference type="Proteomes" id="UP000218831">
    <property type="component" value="Unassembled WGS sequence"/>
</dbReference>
<evidence type="ECO:0000259" key="6">
    <source>
        <dbReference type="PROSITE" id="PS50234"/>
    </source>
</evidence>
<dbReference type="SMART" id="SM00327">
    <property type="entry name" value="VWA"/>
    <property type="match status" value="1"/>
</dbReference>
<name>A0A2A2G7Q3_9BACT</name>
<gene>
    <name evidence="7" type="ORF">CK503_13405</name>
</gene>
<evidence type="ECO:0000256" key="3">
    <source>
        <dbReference type="ARBA" id="ARBA00022989"/>
    </source>
</evidence>
<feature type="transmembrane region" description="Helical" evidence="5">
    <location>
        <begin position="56"/>
        <end position="74"/>
    </location>
</feature>
<comment type="caution">
    <text evidence="7">The sequence shown here is derived from an EMBL/GenBank/DDBJ whole genome shotgun (WGS) entry which is preliminary data.</text>
</comment>
<dbReference type="InterPro" id="IPR002035">
    <property type="entry name" value="VWF_A"/>
</dbReference>
<dbReference type="PANTHER" id="PTHR22550:SF5">
    <property type="entry name" value="LEUCINE ZIPPER PROTEIN 4"/>
    <property type="match status" value="1"/>
</dbReference>
<feature type="transmembrane region" description="Helical" evidence="5">
    <location>
        <begin position="6"/>
        <end position="25"/>
    </location>
</feature>
<feature type="domain" description="VWFA" evidence="6">
    <location>
        <begin position="90"/>
        <end position="296"/>
    </location>
</feature>
<keyword evidence="3 5" id="KW-1133">Transmembrane helix</keyword>
<evidence type="ECO:0000313" key="8">
    <source>
        <dbReference type="Proteomes" id="UP000218831"/>
    </source>
</evidence>
<organism evidence="7 8">
    <name type="scientific">Fodinibius salipaludis</name>
    <dbReference type="NCBI Taxonomy" id="2032627"/>
    <lineage>
        <taxon>Bacteria</taxon>
        <taxon>Pseudomonadati</taxon>
        <taxon>Balneolota</taxon>
        <taxon>Balneolia</taxon>
        <taxon>Balneolales</taxon>
        <taxon>Balneolaceae</taxon>
        <taxon>Fodinibius</taxon>
    </lineage>
</organism>
<protein>
    <recommendedName>
        <fullName evidence="6">VWFA domain-containing protein</fullName>
    </recommendedName>
</protein>
<accession>A0A2A2G7Q3</accession>
<sequence length="357" mass="40063">MIWQDSIFLWLLLIIPLLIGANWWYNKKLDKKRKSYFGADLFERLRSGFWPRGKRIRMGSLYIGLALLTIAAAGPKIGTEVREVKRQGVDLLIGLDLSDSMNTEDVKPSRLEKAKYEVSRLVDRLNGDRVGLVVFTGEAYLQAPMTLDYSALRMFLNIAETDQMPSSSTNFSAAMETASEAFKSTDEDSQNVQAAKVLLIISDGENHGESYDEELNQLLEQNISVYTLGIGTKEGGTIPLYDEDGSLMGYKRNQQGEVITSTLQSSVLRSIADGANGEYYEIRSGSLGIDSFLGRLDELQQGEFSSQEYADFKNQYQWLAGVGLLFLFIGMVFPEFKIYESRKVTKEHRNKVGSVEG</sequence>
<evidence type="ECO:0000256" key="4">
    <source>
        <dbReference type="ARBA" id="ARBA00023136"/>
    </source>
</evidence>
<dbReference type="OrthoDB" id="6206554at2"/>
<keyword evidence="4 5" id="KW-0472">Membrane</keyword>
<evidence type="ECO:0000256" key="5">
    <source>
        <dbReference type="SAM" id="Phobius"/>
    </source>
</evidence>
<evidence type="ECO:0000313" key="7">
    <source>
        <dbReference type="EMBL" id="PAU93150.1"/>
    </source>
</evidence>
<dbReference type="InterPro" id="IPR050768">
    <property type="entry name" value="UPF0353/GerABKA_families"/>
</dbReference>
<feature type="transmembrane region" description="Helical" evidence="5">
    <location>
        <begin position="316"/>
        <end position="333"/>
    </location>
</feature>
<dbReference type="SUPFAM" id="SSF53300">
    <property type="entry name" value="vWA-like"/>
    <property type="match status" value="1"/>
</dbReference>
<evidence type="ECO:0000256" key="1">
    <source>
        <dbReference type="ARBA" id="ARBA00022475"/>
    </source>
</evidence>
<keyword evidence="2 5" id="KW-0812">Transmembrane</keyword>
<proteinExistence type="predicted"/>
<evidence type="ECO:0000256" key="2">
    <source>
        <dbReference type="ARBA" id="ARBA00022692"/>
    </source>
</evidence>
<keyword evidence="1" id="KW-1003">Cell membrane</keyword>
<dbReference type="PROSITE" id="PS50234">
    <property type="entry name" value="VWFA"/>
    <property type="match status" value="1"/>
</dbReference>
<dbReference type="RefSeq" id="WP_095607333.1">
    <property type="nucleotide sequence ID" value="NZ_NSKE01000010.1"/>
</dbReference>
<dbReference type="PANTHER" id="PTHR22550">
    <property type="entry name" value="SPORE GERMINATION PROTEIN"/>
    <property type="match status" value="1"/>
</dbReference>